<comment type="caution">
    <text evidence="2">The sequence shown here is derived from an EMBL/GenBank/DDBJ whole genome shotgun (WGS) entry which is preliminary data.</text>
</comment>
<proteinExistence type="predicted"/>
<accession>A0A0J1B6D7</accession>
<evidence type="ECO:0000313" key="2">
    <source>
        <dbReference type="EMBL" id="KLU02297.1"/>
    </source>
</evidence>
<reference evidence="2" key="1">
    <citation type="submission" date="2015-05" db="EMBL/GenBank/DDBJ databases">
        <title>Permanent draft genome of Rhodopirellula islandicus K833.</title>
        <authorList>
            <person name="Kizina J."/>
            <person name="Richter M."/>
            <person name="Glockner F.O."/>
            <person name="Harder J."/>
        </authorList>
    </citation>
    <scope>NUCLEOTIDE SEQUENCE [LARGE SCALE GENOMIC DNA]</scope>
    <source>
        <strain evidence="2">K833</strain>
    </source>
</reference>
<feature type="region of interest" description="Disordered" evidence="1">
    <location>
        <begin position="31"/>
        <end position="53"/>
    </location>
</feature>
<sequence>MFNVVSSFLESDASRFVREVESIELQVERRTKLKRPRSSNPPRAFFASSFTTR</sequence>
<evidence type="ECO:0000256" key="1">
    <source>
        <dbReference type="SAM" id="MobiDB-lite"/>
    </source>
</evidence>
<keyword evidence="3" id="KW-1185">Reference proteome</keyword>
<dbReference type="AlphaFoldDB" id="A0A0J1B6D7"/>
<gene>
    <name evidence="2" type="ORF">RISK_005363</name>
</gene>
<protein>
    <submittedName>
        <fullName evidence="2">Uncharacterized protein</fullName>
    </submittedName>
</protein>
<organism evidence="2 3">
    <name type="scientific">Rhodopirellula islandica</name>
    <dbReference type="NCBI Taxonomy" id="595434"/>
    <lineage>
        <taxon>Bacteria</taxon>
        <taxon>Pseudomonadati</taxon>
        <taxon>Planctomycetota</taxon>
        <taxon>Planctomycetia</taxon>
        <taxon>Pirellulales</taxon>
        <taxon>Pirellulaceae</taxon>
        <taxon>Rhodopirellula</taxon>
    </lineage>
</organism>
<dbReference type="STRING" id="595434.RISK_005363"/>
<evidence type="ECO:0000313" key="3">
    <source>
        <dbReference type="Proteomes" id="UP000036367"/>
    </source>
</evidence>
<dbReference type="Proteomes" id="UP000036367">
    <property type="component" value="Unassembled WGS sequence"/>
</dbReference>
<name>A0A0J1B6D7_RHOIS</name>
<dbReference type="EMBL" id="LECT01000044">
    <property type="protein sequence ID" value="KLU02297.1"/>
    <property type="molecule type" value="Genomic_DNA"/>
</dbReference>